<reference evidence="1 2" key="1">
    <citation type="journal article" date="2019" name="Sci. Rep.">
        <title>Orb-weaving spider Araneus ventricosus genome elucidates the spidroin gene catalogue.</title>
        <authorList>
            <person name="Kono N."/>
            <person name="Nakamura H."/>
            <person name="Ohtoshi R."/>
            <person name="Moran D.A.P."/>
            <person name="Shinohara A."/>
            <person name="Yoshida Y."/>
            <person name="Fujiwara M."/>
            <person name="Mori M."/>
            <person name="Tomita M."/>
            <person name="Arakawa K."/>
        </authorList>
    </citation>
    <scope>NUCLEOTIDE SEQUENCE [LARGE SCALE GENOMIC DNA]</scope>
</reference>
<dbReference type="PANTHER" id="PTHR46409:SF1">
    <property type="entry name" value="HTH PSQ-TYPE DOMAIN-CONTAINING PROTEIN"/>
    <property type="match status" value="1"/>
</dbReference>
<dbReference type="PANTHER" id="PTHR46409">
    <property type="entry name" value="HTH PSQ-TYPE DOMAIN-CONTAINING PROTEIN"/>
    <property type="match status" value="1"/>
</dbReference>
<protein>
    <submittedName>
        <fullName evidence="1">Uncharacterized protein</fullName>
    </submittedName>
</protein>
<name>A0A4Y2LN12_ARAVE</name>
<accession>A0A4Y2LN12</accession>
<keyword evidence="2" id="KW-1185">Reference proteome</keyword>
<organism evidence="1 2">
    <name type="scientific">Araneus ventricosus</name>
    <name type="common">Orbweaver spider</name>
    <name type="synonym">Epeira ventricosa</name>
    <dbReference type="NCBI Taxonomy" id="182803"/>
    <lineage>
        <taxon>Eukaryota</taxon>
        <taxon>Metazoa</taxon>
        <taxon>Ecdysozoa</taxon>
        <taxon>Arthropoda</taxon>
        <taxon>Chelicerata</taxon>
        <taxon>Arachnida</taxon>
        <taxon>Araneae</taxon>
        <taxon>Araneomorphae</taxon>
        <taxon>Entelegynae</taxon>
        <taxon>Araneoidea</taxon>
        <taxon>Araneidae</taxon>
        <taxon>Araneus</taxon>
    </lineage>
</organism>
<comment type="caution">
    <text evidence="1">The sequence shown here is derived from an EMBL/GenBank/DDBJ whole genome shotgun (WGS) entry which is preliminary data.</text>
</comment>
<dbReference type="AlphaFoldDB" id="A0A4Y2LN12"/>
<proteinExistence type="predicted"/>
<dbReference type="EMBL" id="BGPR01119487">
    <property type="protein sequence ID" value="GBN15904.1"/>
    <property type="molecule type" value="Genomic_DNA"/>
</dbReference>
<sequence length="187" mass="21931">MLVNEREHIRELGYRRILEARQIFLKKKTVRNFVPPKINFQASDHIEIINWNSCVVYPSPMLRDLSEDILNHSSILTLRPSEKYISFSVTPRLWRGRIFGSNWRDVHSVLYNDSSFIWYEDKSRQESKGGVVLKDAPELIAFGTFTSQVPDRPDLPDHYEPKELLAFGVRGTKTVYWFLCPNEEEVT</sequence>
<dbReference type="Proteomes" id="UP000499080">
    <property type="component" value="Unassembled WGS sequence"/>
</dbReference>
<dbReference type="OrthoDB" id="5914923at2759"/>
<evidence type="ECO:0000313" key="1">
    <source>
        <dbReference type="EMBL" id="GBN15904.1"/>
    </source>
</evidence>
<evidence type="ECO:0000313" key="2">
    <source>
        <dbReference type="Proteomes" id="UP000499080"/>
    </source>
</evidence>
<gene>
    <name evidence="1" type="ORF">AVEN_79148_1</name>
</gene>